<comment type="catalytic activity">
    <reaction evidence="13">
        <text>D-glyceraldehyde + ATP = D-glyceraldehyde 3-phosphate + ADP + H(+)</text>
        <dbReference type="Rhea" id="RHEA:13941"/>
        <dbReference type="ChEBI" id="CHEBI:15378"/>
        <dbReference type="ChEBI" id="CHEBI:17378"/>
        <dbReference type="ChEBI" id="CHEBI:30616"/>
        <dbReference type="ChEBI" id="CHEBI:59776"/>
        <dbReference type="ChEBI" id="CHEBI:456216"/>
        <dbReference type="EC" id="2.7.1.28"/>
    </reaction>
</comment>
<evidence type="ECO:0000256" key="3">
    <source>
        <dbReference type="ARBA" id="ARBA00012578"/>
    </source>
</evidence>
<dbReference type="PROSITE" id="PS51480">
    <property type="entry name" value="DHAL"/>
    <property type="match status" value="1"/>
</dbReference>
<comment type="catalytic activity">
    <reaction evidence="15">
        <text>dihydroxyacetone + ATP = dihydroxyacetone phosphate + ADP + H(+)</text>
        <dbReference type="Rhea" id="RHEA:15773"/>
        <dbReference type="ChEBI" id="CHEBI:15378"/>
        <dbReference type="ChEBI" id="CHEBI:16016"/>
        <dbReference type="ChEBI" id="CHEBI:30616"/>
        <dbReference type="ChEBI" id="CHEBI:57642"/>
        <dbReference type="ChEBI" id="CHEBI:456216"/>
        <dbReference type="EC" id="2.7.1.29"/>
    </reaction>
</comment>
<keyword evidence="6" id="KW-0547">Nucleotide-binding</keyword>
<evidence type="ECO:0000313" key="19">
    <source>
        <dbReference type="RefSeq" id="XP_013793690.1"/>
    </source>
</evidence>
<evidence type="ECO:0000256" key="1">
    <source>
        <dbReference type="ARBA" id="ARBA00012107"/>
    </source>
</evidence>
<dbReference type="NCBIfam" id="TIGR02361">
    <property type="entry name" value="dak_ATP"/>
    <property type="match status" value="1"/>
</dbReference>
<dbReference type="RefSeq" id="XP_013793690.1">
    <property type="nucleotide sequence ID" value="XM_013938236.2"/>
</dbReference>
<evidence type="ECO:0000256" key="15">
    <source>
        <dbReference type="ARBA" id="ARBA00048898"/>
    </source>
</evidence>
<dbReference type="InterPro" id="IPR012734">
    <property type="entry name" value="DhaK_ATP"/>
</dbReference>
<gene>
    <name evidence="19" type="primary">LOC106477693</name>
</gene>
<evidence type="ECO:0000256" key="5">
    <source>
        <dbReference type="ARBA" id="ARBA00022679"/>
    </source>
</evidence>
<sequence>MSSKGRFKKLINSPENCVYDNLLGITAIHPGLRLISNSSTTGGRVVIRHDFEEYRQSGRVTLVSGGGSGHEPFHCGFVGPGMLTAVVPGEIFTSPSSEAILMALHAVGSGSKSGTLIIAANYTGDRLNFGSAMEKAKLDGLNVEMIVVGEDCALQSSDKSAGRRGLCGIVLMFKIAGALAEEGKSLKEICEIVKHASENSGTIGISLTPCSIPGSDSSFSLGSDEMELGLGVHGEAGVMRLKVMPAQDVVKKMVDHMTNPESASRLDVKKGDCVAVVINNLGGTSRMEMNIVAKETISYLELMGLLVERVYVGTLMTSLEMAGVSITVLKVTSFLLNCLDAPTSAYAWPNCYLPVGAKTRFTPEPIKLYSLASKVPDLEAAGPQISQKGEAIIRQALSFSCSALVSCEKQLNCLDREGGDGDCGSTLCKGARAILDLLEKGLELSYPSQLLLTLGSVVERSMGGTSGAIYSLFFTGAAKAFIDQCTANTWCYAVELGMQAIMKYSGAEPGDRTMLDALSAAHRALSEELQRNGNDSLEECLTALKGAAQAAEKAAVATATMKAKAGRASYVNADRVNTPDPGAHAVGIWMRAVYEAVKQQIRLRT</sequence>
<dbReference type="PROSITE" id="PS51481">
    <property type="entry name" value="DHAK"/>
    <property type="match status" value="1"/>
</dbReference>
<evidence type="ECO:0000256" key="10">
    <source>
        <dbReference type="ARBA" id="ARBA00032426"/>
    </source>
</evidence>
<dbReference type="GeneID" id="106477693"/>
<dbReference type="PANTHER" id="PTHR28629:SF4">
    <property type="entry name" value="TRIOKINASE_FMN CYCLASE"/>
    <property type="match status" value="1"/>
</dbReference>
<evidence type="ECO:0000259" key="16">
    <source>
        <dbReference type="PROSITE" id="PS51480"/>
    </source>
</evidence>
<reference evidence="19" key="1">
    <citation type="submission" date="2025-08" db="UniProtKB">
        <authorList>
            <consortium name="RefSeq"/>
        </authorList>
    </citation>
    <scope>IDENTIFICATION</scope>
    <source>
        <tissue evidence="19">Muscle</tissue>
    </source>
</reference>
<dbReference type="InterPro" id="IPR050861">
    <property type="entry name" value="Dihydroxyacetone_Kinase"/>
</dbReference>
<dbReference type="Gene3D" id="3.40.50.10440">
    <property type="entry name" value="Dihydroxyacetone kinase, domain 1"/>
    <property type="match status" value="1"/>
</dbReference>
<feature type="domain" description="DhaK" evidence="17">
    <location>
        <begin position="13"/>
        <end position="348"/>
    </location>
</feature>
<dbReference type="Gene3D" id="3.30.1180.20">
    <property type="entry name" value="Dihydroxyacetone kinase, domain 2"/>
    <property type="match status" value="1"/>
</dbReference>
<evidence type="ECO:0000256" key="13">
    <source>
        <dbReference type="ARBA" id="ARBA00047974"/>
    </source>
</evidence>
<keyword evidence="8" id="KW-0067">ATP-binding</keyword>
<organism evidence="18 19">
    <name type="scientific">Limulus polyphemus</name>
    <name type="common">Atlantic horseshoe crab</name>
    <dbReference type="NCBI Taxonomy" id="6850"/>
    <lineage>
        <taxon>Eukaryota</taxon>
        <taxon>Metazoa</taxon>
        <taxon>Ecdysozoa</taxon>
        <taxon>Arthropoda</taxon>
        <taxon>Chelicerata</taxon>
        <taxon>Merostomata</taxon>
        <taxon>Xiphosura</taxon>
        <taxon>Limulidae</taxon>
        <taxon>Limulus</taxon>
    </lineage>
</organism>
<keyword evidence="9" id="KW-0170">Cobalt</keyword>
<dbReference type="InterPro" id="IPR004006">
    <property type="entry name" value="DhaK_dom"/>
</dbReference>
<dbReference type="Pfam" id="PF02734">
    <property type="entry name" value="Dak2"/>
    <property type="match status" value="1"/>
</dbReference>
<comment type="catalytic activity">
    <reaction evidence="14">
        <text>FAD = riboflavin cyclic-4',5'-phosphate + AMP + H(+)</text>
        <dbReference type="Rhea" id="RHEA:13729"/>
        <dbReference type="ChEBI" id="CHEBI:15378"/>
        <dbReference type="ChEBI" id="CHEBI:57692"/>
        <dbReference type="ChEBI" id="CHEBI:76202"/>
        <dbReference type="ChEBI" id="CHEBI:456215"/>
        <dbReference type="EC" id="4.6.1.15"/>
    </reaction>
</comment>
<evidence type="ECO:0000256" key="4">
    <source>
        <dbReference type="ARBA" id="ARBA00018932"/>
    </source>
</evidence>
<evidence type="ECO:0000256" key="14">
    <source>
        <dbReference type="ARBA" id="ARBA00048526"/>
    </source>
</evidence>
<dbReference type="EC" id="4.6.1.15" evidence="3"/>
<evidence type="ECO:0000256" key="11">
    <source>
        <dbReference type="ARBA" id="ARBA00045490"/>
    </source>
</evidence>
<comment type="function">
    <text evidence="11">Catalyzes both the phosphorylation of dihydroxyacetone and of glyceraldehyde, and the splitting of ribonucleoside diphosphate-X compounds among which FAD is the best substrate. Represses IFIH1-mediated cellular antiviral response.</text>
</comment>
<evidence type="ECO:0000256" key="12">
    <source>
        <dbReference type="ARBA" id="ARBA00046681"/>
    </source>
</evidence>
<dbReference type="InterPro" id="IPR004007">
    <property type="entry name" value="DhaL_dom"/>
</dbReference>
<protein>
    <recommendedName>
        <fullName evidence="4">Triokinase/FMN cyclase</fullName>
        <ecNumber evidence="2">2.7.1.28</ecNumber>
        <ecNumber evidence="1">2.7.1.29</ecNumber>
        <ecNumber evidence="3">4.6.1.15</ecNumber>
    </recommendedName>
    <alternativeName>
        <fullName evidence="10">Bifunctional ATP-dependent dihydroxyacetone kinase/FAD-AMP lyase (cyclizing)</fullName>
    </alternativeName>
</protein>
<evidence type="ECO:0000259" key="17">
    <source>
        <dbReference type="PROSITE" id="PS51481"/>
    </source>
</evidence>
<feature type="domain" description="DhaL" evidence="16">
    <location>
        <begin position="391"/>
        <end position="595"/>
    </location>
</feature>
<dbReference type="Pfam" id="PF02733">
    <property type="entry name" value="Dak1"/>
    <property type="match status" value="1"/>
</dbReference>
<dbReference type="EC" id="2.7.1.29" evidence="1"/>
<dbReference type="Gene3D" id="1.25.40.340">
    <property type="match status" value="1"/>
</dbReference>
<keyword evidence="7" id="KW-0418">Kinase</keyword>
<dbReference type="Proteomes" id="UP000694941">
    <property type="component" value="Unplaced"/>
</dbReference>
<comment type="subunit">
    <text evidence="12">Homodimer. Interacts with IFIH1 (via the CARD domains), the interaction is inhibited by viral infection.</text>
</comment>
<dbReference type="EC" id="2.7.1.28" evidence="2"/>
<accession>A0ABM1C3V2</accession>
<dbReference type="SUPFAM" id="SSF101473">
    <property type="entry name" value="DhaL-like"/>
    <property type="match status" value="1"/>
</dbReference>
<evidence type="ECO:0000256" key="7">
    <source>
        <dbReference type="ARBA" id="ARBA00022777"/>
    </source>
</evidence>
<evidence type="ECO:0000256" key="6">
    <source>
        <dbReference type="ARBA" id="ARBA00022741"/>
    </source>
</evidence>
<dbReference type="InterPro" id="IPR036117">
    <property type="entry name" value="DhaL_dom_sf"/>
</dbReference>
<evidence type="ECO:0000256" key="9">
    <source>
        <dbReference type="ARBA" id="ARBA00023285"/>
    </source>
</evidence>
<dbReference type="SMART" id="SM01120">
    <property type="entry name" value="Dak2"/>
    <property type="match status" value="1"/>
</dbReference>
<dbReference type="NCBIfam" id="NF011049">
    <property type="entry name" value="PRK14479.1"/>
    <property type="match status" value="1"/>
</dbReference>
<evidence type="ECO:0000313" key="18">
    <source>
        <dbReference type="Proteomes" id="UP000694941"/>
    </source>
</evidence>
<keyword evidence="18" id="KW-1185">Reference proteome</keyword>
<dbReference type="PANTHER" id="PTHR28629">
    <property type="entry name" value="TRIOKINASE/FMN CYCLASE"/>
    <property type="match status" value="1"/>
</dbReference>
<evidence type="ECO:0000256" key="8">
    <source>
        <dbReference type="ARBA" id="ARBA00022840"/>
    </source>
</evidence>
<proteinExistence type="predicted"/>
<evidence type="ECO:0000256" key="2">
    <source>
        <dbReference type="ARBA" id="ARBA00012110"/>
    </source>
</evidence>
<name>A0ABM1C3V2_LIMPO</name>
<keyword evidence="5" id="KW-0808">Transferase</keyword>
<dbReference type="SUPFAM" id="SSF82549">
    <property type="entry name" value="DAK1/DegV-like"/>
    <property type="match status" value="1"/>
</dbReference>